<dbReference type="InterPro" id="IPR005814">
    <property type="entry name" value="Aminotrans_3"/>
</dbReference>
<dbReference type="PANTHER" id="PTHR43713">
    <property type="entry name" value="GLUTAMATE-1-SEMIALDEHYDE 2,1-AMINOMUTASE"/>
    <property type="match status" value="1"/>
</dbReference>
<gene>
    <name evidence="4" type="primary">hemL_1</name>
    <name evidence="4" type="ORF">GCM10010191_59110</name>
</gene>
<dbReference type="InterPro" id="IPR015424">
    <property type="entry name" value="PyrdxlP-dep_Trfase"/>
</dbReference>
<keyword evidence="5" id="KW-1185">Reference proteome</keyword>
<accession>A0ABP5WXZ7</accession>
<organism evidence="4 5">
    <name type="scientific">Actinomadura vinacea</name>
    <dbReference type="NCBI Taxonomy" id="115336"/>
    <lineage>
        <taxon>Bacteria</taxon>
        <taxon>Bacillati</taxon>
        <taxon>Actinomycetota</taxon>
        <taxon>Actinomycetes</taxon>
        <taxon>Streptosporangiales</taxon>
        <taxon>Thermomonosporaceae</taxon>
        <taxon>Actinomadura</taxon>
    </lineage>
</organism>
<dbReference type="EMBL" id="BAAARW010000021">
    <property type="protein sequence ID" value="GAA2436527.1"/>
    <property type="molecule type" value="Genomic_DNA"/>
</dbReference>
<dbReference type="Proteomes" id="UP001501231">
    <property type="component" value="Unassembled WGS sequence"/>
</dbReference>
<dbReference type="InterPro" id="IPR015421">
    <property type="entry name" value="PyrdxlP-dep_Trfase_major"/>
</dbReference>
<dbReference type="InterPro" id="IPR015422">
    <property type="entry name" value="PyrdxlP-dep_Trfase_small"/>
</dbReference>
<dbReference type="InterPro" id="IPR049704">
    <property type="entry name" value="Aminotrans_3_PPA_site"/>
</dbReference>
<dbReference type="Pfam" id="PF00202">
    <property type="entry name" value="Aminotran_3"/>
    <property type="match status" value="1"/>
</dbReference>
<sequence>MAEADGARMTDLDGNVLLDFALANGPLLLGHRPRPVLEAMAAQLDHGMLYGAQHRLEAELAEALVEVVPSAEAVCLSTTGSEAVHAALRFARAATGRDLVLRFEGHYHGWFGDIAYSGPGTPPAAPGARAPFAPLPSAAGLGAPPPALVARWNDPVELAAVLEEHGARIAAVVMEPVPLAGVLEPASGYLAAVRELTRRHGIVLIFDEVVTGFRLGVGAAQARYGVSPDLTVLGKALGAGMPISAVAGSREILFVAAGTSPHMGTFNGHPLAAAAALAALECYREPDFDKTLERMAARLAAGLADLGEQHGLPLRVHQAGALLQTLFATDGGRQELRDYRDVATRTDRDRAARFAEALLCQGLNVPPRNTWMLSAAHRDDDIDFALERADAAMARLREEAA</sequence>
<dbReference type="SUPFAM" id="SSF53383">
    <property type="entry name" value="PLP-dependent transferases"/>
    <property type="match status" value="1"/>
</dbReference>
<evidence type="ECO:0000256" key="2">
    <source>
        <dbReference type="ARBA" id="ARBA00022898"/>
    </source>
</evidence>
<dbReference type="CDD" id="cd00610">
    <property type="entry name" value="OAT_like"/>
    <property type="match status" value="1"/>
</dbReference>
<comment type="similarity">
    <text evidence="3">Belongs to the class-III pyridoxal-phosphate-dependent aminotransferase family.</text>
</comment>
<dbReference type="Gene3D" id="3.90.1150.10">
    <property type="entry name" value="Aspartate Aminotransferase, domain 1"/>
    <property type="match status" value="1"/>
</dbReference>
<dbReference type="PANTHER" id="PTHR43713:SF3">
    <property type="entry name" value="GLUTAMATE-1-SEMIALDEHYDE 2,1-AMINOMUTASE 1, CHLOROPLASTIC-RELATED"/>
    <property type="match status" value="1"/>
</dbReference>
<protein>
    <submittedName>
        <fullName evidence="4">Glutamate-1-semialdehyde 2,1-aminomutase</fullName>
    </submittedName>
</protein>
<evidence type="ECO:0000256" key="1">
    <source>
        <dbReference type="ARBA" id="ARBA00001933"/>
    </source>
</evidence>
<proteinExistence type="inferred from homology"/>
<evidence type="ECO:0000313" key="5">
    <source>
        <dbReference type="Proteomes" id="UP001501231"/>
    </source>
</evidence>
<reference evidence="5" key="1">
    <citation type="journal article" date="2019" name="Int. J. Syst. Evol. Microbiol.">
        <title>The Global Catalogue of Microorganisms (GCM) 10K type strain sequencing project: providing services to taxonomists for standard genome sequencing and annotation.</title>
        <authorList>
            <consortium name="The Broad Institute Genomics Platform"/>
            <consortium name="The Broad Institute Genome Sequencing Center for Infectious Disease"/>
            <person name="Wu L."/>
            <person name="Ma J."/>
        </authorList>
    </citation>
    <scope>NUCLEOTIDE SEQUENCE [LARGE SCALE GENOMIC DNA]</scope>
    <source>
        <strain evidence="5">JCM 3325</strain>
    </source>
</reference>
<name>A0ABP5WXZ7_9ACTN</name>
<dbReference type="PROSITE" id="PS00600">
    <property type="entry name" value="AA_TRANSFER_CLASS_3"/>
    <property type="match status" value="1"/>
</dbReference>
<comment type="cofactor">
    <cofactor evidence="1">
        <name>pyridoxal 5'-phosphate</name>
        <dbReference type="ChEBI" id="CHEBI:597326"/>
    </cofactor>
</comment>
<comment type="caution">
    <text evidence="4">The sequence shown here is derived from an EMBL/GenBank/DDBJ whole genome shotgun (WGS) entry which is preliminary data.</text>
</comment>
<dbReference type="Gene3D" id="3.40.640.10">
    <property type="entry name" value="Type I PLP-dependent aspartate aminotransferase-like (Major domain)"/>
    <property type="match status" value="1"/>
</dbReference>
<evidence type="ECO:0000313" key="4">
    <source>
        <dbReference type="EMBL" id="GAA2436527.1"/>
    </source>
</evidence>
<evidence type="ECO:0000256" key="3">
    <source>
        <dbReference type="RuleBase" id="RU003560"/>
    </source>
</evidence>
<keyword evidence="2 3" id="KW-0663">Pyridoxal phosphate</keyword>